<proteinExistence type="predicted"/>
<dbReference type="AlphaFoldDB" id="A0A136LY66"/>
<protein>
    <submittedName>
        <fullName evidence="1">DNA polymerase III subunit delta</fullName>
    </submittedName>
</protein>
<sequence length="220" mass="24660">MGRSYLIHSNDRAFAQKELERLYTELGVKPGSDNDVLSIHPAADKKSIGVKEIEELIHWSSLKPHTAPQKLGEIHSAELLTTEAQNKLLKTLEEPSEHTSLVLISAHAGSLLETIRSRCITFEYLRAVTSGTEDSFLSRPFSVQLKTIDEIGAIRDRAEQRLALEELLLNLSKEQRRLLHGPDSKKALRNIATIQKTATMLTRNVSLKLALENLIIQLQP</sequence>
<evidence type="ECO:0000313" key="2">
    <source>
        <dbReference type="Proteomes" id="UP000070457"/>
    </source>
</evidence>
<dbReference type="PANTHER" id="PTHR11669">
    <property type="entry name" value="REPLICATION FACTOR C / DNA POLYMERASE III GAMMA-TAU SUBUNIT"/>
    <property type="match status" value="1"/>
</dbReference>
<dbReference type="Gene3D" id="3.40.50.300">
    <property type="entry name" value="P-loop containing nucleotide triphosphate hydrolases"/>
    <property type="match status" value="1"/>
</dbReference>
<evidence type="ECO:0000313" key="1">
    <source>
        <dbReference type="EMBL" id="KXK26591.1"/>
    </source>
</evidence>
<dbReference type="SUPFAM" id="SSF52540">
    <property type="entry name" value="P-loop containing nucleoside triphosphate hydrolases"/>
    <property type="match status" value="1"/>
</dbReference>
<reference evidence="1 2" key="1">
    <citation type="submission" date="2015-02" db="EMBL/GenBank/DDBJ databases">
        <title>Improved understanding of the partial-nitritation anammox process through 23 genomes representing the majority of the microbial community.</title>
        <authorList>
            <person name="Speth D.R."/>
            <person name="In T Zandt M."/>
            <person name="Guerrero Cruz S."/>
            <person name="Jetten M.S."/>
            <person name="Dutilh B.E."/>
        </authorList>
    </citation>
    <scope>NUCLEOTIDE SEQUENCE [LARGE SCALE GENOMIC DNA]</scope>
    <source>
        <strain evidence="1">OLB20</strain>
    </source>
</reference>
<dbReference type="GO" id="GO:0006261">
    <property type="term" value="P:DNA-templated DNA replication"/>
    <property type="evidence" value="ECO:0007669"/>
    <property type="project" value="TreeGrafter"/>
</dbReference>
<gene>
    <name evidence="1" type="ORF">TR69_WS6001000597</name>
</gene>
<dbReference type="EMBL" id="JYNZ01000003">
    <property type="protein sequence ID" value="KXK26591.1"/>
    <property type="molecule type" value="Genomic_DNA"/>
</dbReference>
<dbReference type="PANTHER" id="PTHR11669:SF8">
    <property type="entry name" value="DNA POLYMERASE III SUBUNIT DELTA"/>
    <property type="match status" value="1"/>
</dbReference>
<comment type="caution">
    <text evidence="1">The sequence shown here is derived from an EMBL/GenBank/DDBJ whole genome shotgun (WGS) entry which is preliminary data.</text>
</comment>
<dbReference type="Pfam" id="PF13177">
    <property type="entry name" value="DNA_pol3_delta2"/>
    <property type="match status" value="1"/>
</dbReference>
<name>A0A136LY66_9BACT</name>
<dbReference type="Proteomes" id="UP000070457">
    <property type="component" value="Unassembled WGS sequence"/>
</dbReference>
<dbReference type="InterPro" id="IPR027417">
    <property type="entry name" value="P-loop_NTPase"/>
</dbReference>
<dbReference type="InterPro" id="IPR050238">
    <property type="entry name" value="DNA_Rep/Repair_Clamp_Loader"/>
</dbReference>
<accession>A0A136LY66</accession>
<organism evidence="1 2">
    <name type="scientific">candidate division WS6 bacterium OLB20</name>
    <dbReference type="NCBI Taxonomy" id="1617426"/>
    <lineage>
        <taxon>Bacteria</taxon>
        <taxon>Candidatus Dojkabacteria</taxon>
    </lineage>
</organism>
<dbReference type="STRING" id="1617426.TR69_WS6001000597"/>